<keyword evidence="3" id="KW-0732">Signal</keyword>
<reference evidence="4 5" key="1">
    <citation type="journal article" date="2011" name="Genome Res.">
        <title>Phylogeny-wide analysis of social amoeba genomes highlights ancient origins for complex intercellular communication.</title>
        <authorList>
            <person name="Heidel A.J."/>
            <person name="Lawal H.M."/>
            <person name="Felder M."/>
            <person name="Schilde C."/>
            <person name="Helps N.R."/>
            <person name="Tunggal B."/>
            <person name="Rivero F."/>
            <person name="John U."/>
            <person name="Schleicher M."/>
            <person name="Eichinger L."/>
            <person name="Platzer M."/>
            <person name="Noegel A.A."/>
            <person name="Schaap P."/>
            <person name="Gloeckner G."/>
        </authorList>
    </citation>
    <scope>NUCLEOTIDE SEQUENCE [LARGE SCALE GENOMIC DNA]</scope>
    <source>
        <strain evidence="5">ATCC 26659 / Pp 5 / PN500</strain>
    </source>
</reference>
<dbReference type="OMA" id="CIDECTI"/>
<feature type="transmembrane region" description="Helical" evidence="2">
    <location>
        <begin position="583"/>
        <end position="609"/>
    </location>
</feature>
<dbReference type="GeneID" id="31358880"/>
<accession>D3B4N3</accession>
<dbReference type="EMBL" id="ADBJ01000010">
    <property type="protein sequence ID" value="EFA84281.1"/>
    <property type="molecule type" value="Genomic_DNA"/>
</dbReference>
<proteinExistence type="predicted"/>
<name>D3B4N3_HETP5</name>
<keyword evidence="5" id="KW-1185">Reference proteome</keyword>
<feature type="region of interest" description="Disordered" evidence="1">
    <location>
        <begin position="645"/>
        <end position="706"/>
    </location>
</feature>
<evidence type="ECO:0000313" key="4">
    <source>
        <dbReference type="EMBL" id="EFA84281.1"/>
    </source>
</evidence>
<dbReference type="InParanoid" id="D3B4N3"/>
<feature type="chain" id="PRO_5003040808" evidence="3">
    <location>
        <begin position="22"/>
        <end position="763"/>
    </location>
</feature>
<evidence type="ECO:0000256" key="2">
    <source>
        <dbReference type="SAM" id="Phobius"/>
    </source>
</evidence>
<dbReference type="Proteomes" id="UP000001396">
    <property type="component" value="Unassembled WGS sequence"/>
</dbReference>
<keyword evidence="2" id="KW-1133">Transmembrane helix</keyword>
<evidence type="ECO:0000256" key="1">
    <source>
        <dbReference type="SAM" id="MobiDB-lite"/>
    </source>
</evidence>
<feature type="compositionally biased region" description="Low complexity" evidence="1">
    <location>
        <begin position="655"/>
        <end position="671"/>
    </location>
</feature>
<organism evidence="4 5">
    <name type="scientific">Heterostelium pallidum (strain ATCC 26659 / Pp 5 / PN500)</name>
    <name type="common">Cellular slime mold</name>
    <name type="synonym">Polysphondylium pallidum</name>
    <dbReference type="NCBI Taxonomy" id="670386"/>
    <lineage>
        <taxon>Eukaryota</taxon>
        <taxon>Amoebozoa</taxon>
        <taxon>Evosea</taxon>
        <taxon>Eumycetozoa</taxon>
        <taxon>Dictyostelia</taxon>
        <taxon>Acytosteliales</taxon>
        <taxon>Acytosteliaceae</taxon>
        <taxon>Heterostelium</taxon>
    </lineage>
</organism>
<dbReference type="AlphaFoldDB" id="D3B4N3"/>
<dbReference type="RefSeq" id="XP_020436397.1">
    <property type="nucleotide sequence ID" value="XM_020574325.1"/>
</dbReference>
<dbReference type="PANTHER" id="PTHR42264">
    <property type="entry name" value="EPHRIN_REC_LIKE DOMAIN-CONTAINING PROTEIN"/>
    <property type="match status" value="1"/>
</dbReference>
<feature type="signal peptide" evidence="3">
    <location>
        <begin position="1"/>
        <end position="21"/>
    </location>
</feature>
<evidence type="ECO:0000313" key="5">
    <source>
        <dbReference type="Proteomes" id="UP000001396"/>
    </source>
</evidence>
<evidence type="ECO:0000256" key="3">
    <source>
        <dbReference type="SAM" id="SignalP"/>
    </source>
</evidence>
<sequence>MYNLIYLFILLNVLNIHLSVALVSESASYNTNNPFWTLSLKLNGITPIPQSGIEQRFIFSTDNLLILDQNNNAWIIDNHFEIDINIKYLYKSLGLRFIGNYYNAYEEELDQSNHRPCDSKIANQVCCSNNKIRIFRRGTSVPILLFAFAKNPNLVIKDYFSAEVNIPGYPTFHLDSQNNNGNNSLGLQLSGMEDTVQFKDIENRYYLAINSIDTSMFLIPISMVGHDTNQIGITMDIWKSKDICNNPLGYYIKTNMNSINDQFKNYKDLLFSKVYPDCVIDQLNSNFQVASSKELQMSLNCKNFSSVLRMSLDTNNYSIHSNPKSEILNSGITPLINDTLIASIYVDIHNSGAYTGTYTLKPIFCCNGEEDDNCNSIRILQESLSLNIEKDSTKRYIFDISNDFALDKSGYCKLSFFDGIKFNKNIRVNFSTTVEQYKLPPLDPTTTTNMMTSRYYSKSELDAASNPITCQAGYVLGYKDDEFSCVRNCTVDEFMDYNTWICIPKKCKAGTYFNQETRLCGDIPPNCDEGYYFDKEQNACVPSYSPPPEYCKVSSSTNCTSGNEIITNNYTSNNEPNVTGPSITLTGIIFIIVIIVILLAIIITVIVCCKRYKRKEKKKKYKEAKLQYLKNRYNHQTHRRVRRGGYGYGEENRYHNNNNNNRSLNRRPNGNIITEVRPMNNNSIRERNNNSNQNITNRNRRNDFDSEEHRMKRTCLESRLIVHQMTETNCQTGFRSSVGWSASIKVLIISDVDDDEDDDDEFI</sequence>
<protein>
    <submittedName>
        <fullName evidence="4">Uncharacterized protein</fullName>
    </submittedName>
</protein>
<keyword evidence="2" id="KW-0812">Transmembrane</keyword>
<dbReference type="FunCoup" id="D3B4N3">
    <property type="interactions" value="169"/>
</dbReference>
<comment type="caution">
    <text evidence="4">The sequence shown here is derived from an EMBL/GenBank/DDBJ whole genome shotgun (WGS) entry which is preliminary data.</text>
</comment>
<keyword evidence="2" id="KW-0472">Membrane</keyword>
<gene>
    <name evidence="4" type="ORF">PPL_03358</name>
</gene>